<dbReference type="InterPro" id="IPR006195">
    <property type="entry name" value="aa-tRNA-synth_II"/>
</dbReference>
<dbReference type="InterPro" id="IPR022911">
    <property type="entry name" value="Phe_tRNA_ligase_alpha1_bac"/>
</dbReference>
<comment type="caution">
    <text evidence="15">The sequence shown here is derived from an EMBL/GenBank/DDBJ whole genome shotgun (WGS) entry which is preliminary data.</text>
</comment>
<dbReference type="GO" id="GO:0000049">
    <property type="term" value="F:tRNA binding"/>
    <property type="evidence" value="ECO:0007669"/>
    <property type="project" value="InterPro"/>
</dbReference>
<evidence type="ECO:0000256" key="7">
    <source>
        <dbReference type="ARBA" id="ARBA00022741"/>
    </source>
</evidence>
<dbReference type="NCBIfam" id="TIGR00468">
    <property type="entry name" value="pheS"/>
    <property type="match status" value="1"/>
</dbReference>
<dbReference type="GO" id="GO:0000287">
    <property type="term" value="F:magnesium ion binding"/>
    <property type="evidence" value="ECO:0007669"/>
    <property type="project" value="UniProtKB-UniRule"/>
</dbReference>
<keyword evidence="9 13" id="KW-0460">Magnesium</keyword>
<dbReference type="EMBL" id="PFPJ01000053">
    <property type="protein sequence ID" value="PIZ93292.1"/>
    <property type="molecule type" value="Genomic_DNA"/>
</dbReference>
<proteinExistence type="inferred from homology"/>
<evidence type="ECO:0000256" key="6">
    <source>
        <dbReference type="ARBA" id="ARBA00022723"/>
    </source>
</evidence>
<dbReference type="PROSITE" id="PS50862">
    <property type="entry name" value="AA_TRNA_LIGASE_II"/>
    <property type="match status" value="1"/>
</dbReference>
<evidence type="ECO:0000256" key="11">
    <source>
        <dbReference type="ARBA" id="ARBA00023146"/>
    </source>
</evidence>
<keyword evidence="4 13" id="KW-0963">Cytoplasm</keyword>
<dbReference type="PANTHER" id="PTHR11538:SF41">
    <property type="entry name" value="PHENYLALANINE--TRNA LIGASE, MITOCHONDRIAL"/>
    <property type="match status" value="1"/>
</dbReference>
<dbReference type="GO" id="GO:0006432">
    <property type="term" value="P:phenylalanyl-tRNA aminoacylation"/>
    <property type="evidence" value="ECO:0007669"/>
    <property type="project" value="UniProtKB-UniRule"/>
</dbReference>
<dbReference type="InterPro" id="IPR045864">
    <property type="entry name" value="aa-tRNA-synth_II/BPL/LPL"/>
</dbReference>
<gene>
    <name evidence="13" type="primary">pheS</name>
    <name evidence="15" type="ORF">COX82_02900</name>
</gene>
<feature type="binding site" evidence="13">
    <location>
        <position position="262"/>
    </location>
    <ligand>
        <name>Mg(2+)</name>
        <dbReference type="ChEBI" id="CHEBI:18420"/>
        <note>shared with beta subunit</note>
    </ligand>
</feature>
<protein>
    <recommendedName>
        <fullName evidence="13">Phenylalanine--tRNA ligase alpha subunit</fullName>
        <ecNumber evidence="13">6.1.1.20</ecNumber>
    </recommendedName>
    <alternativeName>
        <fullName evidence="13">Phenylalanyl-tRNA synthetase alpha subunit</fullName>
        <shortName evidence="13">PheRS</shortName>
    </alternativeName>
</protein>
<evidence type="ECO:0000313" key="15">
    <source>
        <dbReference type="EMBL" id="PIZ93292.1"/>
    </source>
</evidence>
<dbReference type="GO" id="GO:0004826">
    <property type="term" value="F:phenylalanine-tRNA ligase activity"/>
    <property type="evidence" value="ECO:0007669"/>
    <property type="project" value="UniProtKB-UniRule"/>
</dbReference>
<evidence type="ECO:0000256" key="9">
    <source>
        <dbReference type="ARBA" id="ARBA00022842"/>
    </source>
</evidence>
<evidence type="ECO:0000256" key="12">
    <source>
        <dbReference type="ARBA" id="ARBA00049255"/>
    </source>
</evidence>
<evidence type="ECO:0000256" key="4">
    <source>
        <dbReference type="ARBA" id="ARBA00022490"/>
    </source>
</evidence>
<keyword evidence="11 13" id="KW-0030">Aminoacyl-tRNA synthetase</keyword>
<dbReference type="AlphaFoldDB" id="A0A2M7V446"/>
<evidence type="ECO:0000256" key="8">
    <source>
        <dbReference type="ARBA" id="ARBA00022840"/>
    </source>
</evidence>
<comment type="catalytic activity">
    <reaction evidence="12 13">
        <text>tRNA(Phe) + L-phenylalanine + ATP = L-phenylalanyl-tRNA(Phe) + AMP + diphosphate + H(+)</text>
        <dbReference type="Rhea" id="RHEA:19413"/>
        <dbReference type="Rhea" id="RHEA-COMP:9668"/>
        <dbReference type="Rhea" id="RHEA-COMP:9699"/>
        <dbReference type="ChEBI" id="CHEBI:15378"/>
        <dbReference type="ChEBI" id="CHEBI:30616"/>
        <dbReference type="ChEBI" id="CHEBI:33019"/>
        <dbReference type="ChEBI" id="CHEBI:58095"/>
        <dbReference type="ChEBI" id="CHEBI:78442"/>
        <dbReference type="ChEBI" id="CHEBI:78531"/>
        <dbReference type="ChEBI" id="CHEBI:456215"/>
        <dbReference type="EC" id="6.1.1.20"/>
    </reaction>
</comment>
<dbReference type="Pfam" id="PF01409">
    <property type="entry name" value="tRNA-synt_2d"/>
    <property type="match status" value="1"/>
</dbReference>
<evidence type="ECO:0000256" key="2">
    <source>
        <dbReference type="ARBA" id="ARBA00010207"/>
    </source>
</evidence>
<dbReference type="HAMAP" id="MF_00281">
    <property type="entry name" value="Phe_tRNA_synth_alpha1"/>
    <property type="match status" value="1"/>
</dbReference>
<keyword evidence="6 13" id="KW-0479">Metal-binding</keyword>
<feature type="domain" description="Aminoacyl-transfer RNA synthetases class-II family profile" evidence="14">
    <location>
        <begin position="112"/>
        <end position="338"/>
    </location>
</feature>
<evidence type="ECO:0000313" key="16">
    <source>
        <dbReference type="Proteomes" id="UP000228750"/>
    </source>
</evidence>
<comment type="cofactor">
    <cofactor evidence="13">
        <name>Mg(2+)</name>
        <dbReference type="ChEBI" id="CHEBI:18420"/>
    </cofactor>
    <text evidence="13">Binds 2 magnesium ions per tetramer.</text>
</comment>
<dbReference type="CDD" id="cd00496">
    <property type="entry name" value="PheRS_alpha_core"/>
    <property type="match status" value="1"/>
</dbReference>
<keyword evidence="7 13" id="KW-0547">Nucleotide-binding</keyword>
<organism evidence="15 16">
    <name type="scientific">Candidatus Magasanikbacteria bacterium CG_4_10_14_0_2_um_filter_41_10</name>
    <dbReference type="NCBI Taxonomy" id="1974638"/>
    <lineage>
        <taxon>Bacteria</taxon>
        <taxon>Candidatus Magasanikiibacteriota</taxon>
    </lineage>
</organism>
<dbReference type="GO" id="GO:0005524">
    <property type="term" value="F:ATP binding"/>
    <property type="evidence" value="ECO:0007669"/>
    <property type="project" value="UniProtKB-UniRule"/>
</dbReference>
<dbReference type="InterPro" id="IPR002319">
    <property type="entry name" value="Phenylalanyl-tRNA_Synthase"/>
</dbReference>
<dbReference type="EC" id="6.1.1.20" evidence="13"/>
<dbReference type="GO" id="GO:0005737">
    <property type="term" value="C:cytoplasm"/>
    <property type="evidence" value="ECO:0007669"/>
    <property type="project" value="UniProtKB-SubCell"/>
</dbReference>
<reference evidence="16" key="1">
    <citation type="submission" date="2017-09" db="EMBL/GenBank/DDBJ databases">
        <title>Depth-based differentiation of microbial function through sediment-hosted aquifers and enrichment of novel symbionts in the deep terrestrial subsurface.</title>
        <authorList>
            <person name="Probst A.J."/>
            <person name="Ladd B."/>
            <person name="Jarett J.K."/>
            <person name="Geller-Mcgrath D.E."/>
            <person name="Sieber C.M.K."/>
            <person name="Emerson J.B."/>
            <person name="Anantharaman K."/>
            <person name="Thomas B.C."/>
            <person name="Malmstrom R."/>
            <person name="Stieglmeier M."/>
            <person name="Klingl A."/>
            <person name="Woyke T."/>
            <person name="Ryan C.M."/>
            <person name="Banfield J.F."/>
        </authorList>
    </citation>
    <scope>NUCLEOTIDE SEQUENCE [LARGE SCALE GENOMIC DNA]</scope>
</reference>
<sequence>MKEQLASVKKEFEAQLKRVSDLSQLEELEQTFFGRKAGAFTNLAKQMKDVAVEQKKAIGEMMNEVRTNITKELEEKRADLQREEMKKIVDIESIDVTQPQLPKEEHGHIHPMAQGLKDMTDAALAMGFLVEDGPELESQYFVFDSLNFPPDHPAREGMDTFYVKDHPELCMRAHVSNMQVRLMRKYSEGGTKPMRAAYPGRVFRNEDIDATHEHTFYQFEALAVSKDINIANLIAVMKEFVSSLYQRDVEIRFRPGYFPFVEPGFELDIKADIGRGEEWIEMAGCGLIHPNVLKEAGYDPNEWQGLAFGMGLNRLIMVKYGIEDIRHFQSGDLRFLKQF</sequence>
<name>A0A2M7V446_9BACT</name>
<comment type="subunit">
    <text evidence="3 13">Tetramer of two alpha and two beta subunits.</text>
</comment>
<dbReference type="Gene3D" id="3.30.930.10">
    <property type="entry name" value="Bira Bifunctional Protein, Domain 2"/>
    <property type="match status" value="1"/>
</dbReference>
<dbReference type="InterPro" id="IPR004188">
    <property type="entry name" value="Phe-tRNA_ligase_II_N"/>
</dbReference>
<evidence type="ECO:0000256" key="13">
    <source>
        <dbReference type="HAMAP-Rule" id="MF_00281"/>
    </source>
</evidence>
<evidence type="ECO:0000256" key="1">
    <source>
        <dbReference type="ARBA" id="ARBA00004496"/>
    </source>
</evidence>
<dbReference type="Proteomes" id="UP000228750">
    <property type="component" value="Unassembled WGS sequence"/>
</dbReference>
<comment type="similarity">
    <text evidence="2 13">Belongs to the class-II aminoacyl-tRNA synthetase family. Phe-tRNA synthetase alpha subunit type 1 subfamily.</text>
</comment>
<evidence type="ECO:0000256" key="5">
    <source>
        <dbReference type="ARBA" id="ARBA00022598"/>
    </source>
</evidence>
<dbReference type="InterPro" id="IPR004529">
    <property type="entry name" value="Phe-tRNA-synth_IIc_asu"/>
</dbReference>
<accession>A0A2M7V446</accession>
<evidence type="ECO:0000256" key="3">
    <source>
        <dbReference type="ARBA" id="ARBA00011209"/>
    </source>
</evidence>
<keyword evidence="5 13" id="KW-0436">Ligase</keyword>
<dbReference type="InterPro" id="IPR010978">
    <property type="entry name" value="tRNA-bd_arm"/>
</dbReference>
<dbReference type="Pfam" id="PF02912">
    <property type="entry name" value="Phe_tRNA-synt_N"/>
    <property type="match status" value="1"/>
</dbReference>
<comment type="subcellular location">
    <subcellularLocation>
        <location evidence="1 13">Cytoplasm</location>
    </subcellularLocation>
</comment>
<dbReference type="SUPFAM" id="SSF55681">
    <property type="entry name" value="Class II aaRS and biotin synthetases"/>
    <property type="match status" value="1"/>
</dbReference>
<keyword evidence="8 13" id="KW-0067">ATP-binding</keyword>
<dbReference type="SUPFAM" id="SSF46589">
    <property type="entry name" value="tRNA-binding arm"/>
    <property type="match status" value="1"/>
</dbReference>
<dbReference type="PANTHER" id="PTHR11538">
    <property type="entry name" value="PHENYLALANYL-TRNA SYNTHETASE"/>
    <property type="match status" value="1"/>
</dbReference>
<evidence type="ECO:0000259" key="14">
    <source>
        <dbReference type="PROSITE" id="PS50862"/>
    </source>
</evidence>
<keyword evidence="10 13" id="KW-0648">Protein biosynthesis</keyword>
<evidence type="ECO:0000256" key="10">
    <source>
        <dbReference type="ARBA" id="ARBA00022917"/>
    </source>
</evidence>